<keyword evidence="3" id="KW-1185">Reference proteome</keyword>
<reference evidence="4" key="2">
    <citation type="submission" date="2016-11" db="UniProtKB">
        <authorList>
            <consortium name="WormBaseParasite"/>
        </authorList>
    </citation>
    <scope>IDENTIFICATION</scope>
</reference>
<evidence type="ECO:0000313" key="4">
    <source>
        <dbReference type="WBParaSite" id="EN70_238"/>
    </source>
</evidence>
<gene>
    <name evidence="4" type="primary">LOAG_04078</name>
</gene>
<feature type="domain" description="C2H2-type" evidence="2">
    <location>
        <begin position="354"/>
        <end position="381"/>
    </location>
</feature>
<dbReference type="WBParaSite" id="EN70_238">
    <property type="protein sequence ID" value="EN70_238"/>
    <property type="gene ID" value="EN70_238"/>
</dbReference>
<dbReference type="InterPro" id="IPR057618">
    <property type="entry name" value="Znf_POGZ/Z280C-D-like"/>
</dbReference>
<evidence type="ECO:0000313" key="3">
    <source>
        <dbReference type="Proteomes" id="UP000095285"/>
    </source>
</evidence>
<evidence type="ECO:0000259" key="2">
    <source>
        <dbReference type="PROSITE" id="PS50157"/>
    </source>
</evidence>
<organism evidence="3 4">
    <name type="scientific">Loa loa</name>
    <name type="common">Eye worm</name>
    <name type="synonym">Filaria loa</name>
    <dbReference type="NCBI Taxonomy" id="7209"/>
    <lineage>
        <taxon>Eukaryota</taxon>
        <taxon>Metazoa</taxon>
        <taxon>Ecdysozoa</taxon>
        <taxon>Nematoda</taxon>
        <taxon>Chromadorea</taxon>
        <taxon>Rhabditida</taxon>
        <taxon>Spirurina</taxon>
        <taxon>Spiruromorpha</taxon>
        <taxon>Filarioidea</taxon>
        <taxon>Onchocercidae</taxon>
        <taxon>Loa</taxon>
    </lineage>
</organism>
<dbReference type="Proteomes" id="UP000095285">
    <property type="component" value="Unassembled WGS sequence"/>
</dbReference>
<dbReference type="STRING" id="7209.A0A1I7VGQ5"/>
<dbReference type="GO" id="GO:0008270">
    <property type="term" value="F:zinc ion binding"/>
    <property type="evidence" value="ECO:0007669"/>
    <property type="project" value="UniProtKB-KW"/>
</dbReference>
<dbReference type="OrthoDB" id="5876240at2759"/>
<evidence type="ECO:0000256" key="1">
    <source>
        <dbReference type="PROSITE-ProRule" id="PRU00042"/>
    </source>
</evidence>
<dbReference type="eggNOG" id="KOG1721">
    <property type="taxonomic scope" value="Eukaryota"/>
</dbReference>
<proteinExistence type="predicted"/>
<accession>A0A1I7VGQ5</accession>
<dbReference type="SMART" id="SM00355">
    <property type="entry name" value="ZnF_C2H2"/>
    <property type="match status" value="5"/>
</dbReference>
<keyword evidence="1" id="KW-0863">Zinc-finger</keyword>
<dbReference type="PROSITE" id="PS00028">
    <property type="entry name" value="ZINC_FINGER_C2H2_1"/>
    <property type="match status" value="3"/>
</dbReference>
<dbReference type="PROSITE" id="PS50157">
    <property type="entry name" value="ZINC_FINGER_C2H2_2"/>
    <property type="match status" value="1"/>
</dbReference>
<keyword evidence="1" id="KW-0479">Metal-binding</keyword>
<dbReference type="Pfam" id="PF25429">
    <property type="entry name" value="zf-POGZ"/>
    <property type="match status" value="1"/>
</dbReference>
<protein>
    <submittedName>
        <fullName evidence="4">Zinc finger protein</fullName>
    </submittedName>
</protein>
<reference evidence="3" key="1">
    <citation type="submission" date="2012-04" db="EMBL/GenBank/DDBJ databases">
        <title>The Genome Sequence of Loa loa.</title>
        <authorList>
            <consortium name="The Broad Institute Genome Sequencing Platform"/>
            <consortium name="Broad Institute Genome Sequencing Center for Infectious Disease"/>
            <person name="Nutman T.B."/>
            <person name="Fink D.L."/>
            <person name="Russ C."/>
            <person name="Young S."/>
            <person name="Zeng Q."/>
            <person name="Gargeya S."/>
            <person name="Alvarado L."/>
            <person name="Berlin A."/>
            <person name="Chapman S.B."/>
            <person name="Chen Z."/>
            <person name="Freedman E."/>
            <person name="Gellesch M."/>
            <person name="Goldberg J."/>
            <person name="Griggs A."/>
            <person name="Gujja S."/>
            <person name="Heilman E.R."/>
            <person name="Heiman D."/>
            <person name="Howarth C."/>
            <person name="Mehta T."/>
            <person name="Neiman D."/>
            <person name="Pearson M."/>
            <person name="Roberts A."/>
            <person name="Saif S."/>
            <person name="Shea T."/>
            <person name="Shenoy N."/>
            <person name="Sisk P."/>
            <person name="Stolte C."/>
            <person name="Sykes S."/>
            <person name="White J."/>
            <person name="Yandava C."/>
            <person name="Haas B."/>
            <person name="Henn M.R."/>
            <person name="Nusbaum C."/>
            <person name="Birren B."/>
        </authorList>
    </citation>
    <scope>NUCLEOTIDE SEQUENCE [LARGE SCALE GENOMIC DNA]</scope>
</reference>
<sequence>MRNVGSILSENLIAAIKEKKSIWIKRMLLLNVEKMCSSRRKMMNCPEVITLDNSDDDDSNGHNSVSRHVGATASVIRAKPLRFSTLQPRRSTTSKLPLPTTASPSTQFHRINISETPATPMLQKAFSSLLHTKLPVLELQNRVISDTENDTSYITLSSSRRENNLDSYCYESYDPRAPPFEAQQFSAKFRCSVGNCRMLLSNNVSFMFHLWAHLTEFSYGSSLNCPREMHRFCRCPQCLHLFPTAYRLQIHYDNVHSATPSSSTCKICEITVDESKHRKIHGDFDAPFHCRKCRYRTSMRTHFIDHFVRFHSNTRTLLCPFCLNCYVIPRDNTSSMISEREYVRHFLLHQEENYGCDQCSLKFIRHADKIAHRREHTQPNLKWISKNIQVHTRRKGRKLWSKKKKWKCTECNEGLSNVCEHFKRMYHCPHCGYRTNCHTASQRHKFIKCTTKRGGMTRAQLLPSLIVCNRCKRASCIERDILNHVRACSEGRCVVVNLKQEKSNILSQYNDELEMKIFALRPYEETARLGNGDVVSDVHNFCRLRDQNSLSPSLVKANMELNNARLHILKRICPRPRFSFADMLKCS</sequence>
<dbReference type="InterPro" id="IPR013087">
    <property type="entry name" value="Znf_C2H2_type"/>
</dbReference>
<dbReference type="AlphaFoldDB" id="A0A1I7VGQ5"/>
<dbReference type="InParanoid" id="A0A1I7VGQ5"/>
<dbReference type="FunCoup" id="A0A1I7VGQ5">
    <property type="interactions" value="507"/>
</dbReference>
<name>A0A1I7VGQ5_LOALO</name>
<keyword evidence="1" id="KW-0862">Zinc</keyword>
<dbReference type="GO" id="GO:0003677">
    <property type="term" value="F:DNA binding"/>
    <property type="evidence" value="ECO:0007669"/>
    <property type="project" value="UniProtKB-KW"/>
</dbReference>